<keyword evidence="2" id="KW-1185">Reference proteome</keyword>
<evidence type="ECO:0000313" key="1">
    <source>
        <dbReference type="EMBL" id="RMA57738.1"/>
    </source>
</evidence>
<reference evidence="1 2" key="1">
    <citation type="submission" date="2018-10" db="EMBL/GenBank/DDBJ databases">
        <title>Genomic Encyclopedia of Archaeal and Bacterial Type Strains, Phase II (KMG-II): from individual species to whole genera.</title>
        <authorList>
            <person name="Goeker M."/>
        </authorList>
    </citation>
    <scope>NUCLEOTIDE SEQUENCE [LARGE SCALE GENOMIC DNA]</scope>
    <source>
        <strain evidence="1 2">DSM 23424</strain>
    </source>
</reference>
<gene>
    <name evidence="1" type="ORF">BXY75_2543</name>
</gene>
<protein>
    <submittedName>
        <fullName evidence="1">Uncharacterized protein</fullName>
    </submittedName>
</protein>
<dbReference type="Proteomes" id="UP000271339">
    <property type="component" value="Unassembled WGS sequence"/>
</dbReference>
<dbReference type="AlphaFoldDB" id="A0A3L9YIH6"/>
<sequence>MIATKKVYLFTIKVFKNLKSTCYDKKNIPFSGSNVT</sequence>
<organism evidence="1 2">
    <name type="scientific">Ulvibacter antarcticus</name>
    <dbReference type="NCBI Taxonomy" id="442714"/>
    <lineage>
        <taxon>Bacteria</taxon>
        <taxon>Pseudomonadati</taxon>
        <taxon>Bacteroidota</taxon>
        <taxon>Flavobacteriia</taxon>
        <taxon>Flavobacteriales</taxon>
        <taxon>Flavobacteriaceae</taxon>
        <taxon>Ulvibacter</taxon>
    </lineage>
</organism>
<accession>A0A3L9YIH6</accession>
<evidence type="ECO:0000313" key="2">
    <source>
        <dbReference type="Proteomes" id="UP000271339"/>
    </source>
</evidence>
<proteinExistence type="predicted"/>
<comment type="caution">
    <text evidence="1">The sequence shown here is derived from an EMBL/GenBank/DDBJ whole genome shotgun (WGS) entry which is preliminary data.</text>
</comment>
<name>A0A3L9YIH6_9FLAO</name>
<dbReference type="EMBL" id="REFC01000014">
    <property type="protein sequence ID" value="RMA57738.1"/>
    <property type="molecule type" value="Genomic_DNA"/>
</dbReference>